<dbReference type="InterPro" id="IPR029035">
    <property type="entry name" value="DHS-like_NAD/FAD-binding_dom"/>
</dbReference>
<name>A0A9Q5C7V8_LACHE</name>
<dbReference type="RefSeq" id="WP_172982026.1">
    <property type="nucleotide sequence ID" value="NZ_WCGM01000031.1"/>
</dbReference>
<comment type="caution">
    <text evidence="1">The sequence shown here is derived from an EMBL/GenBank/DDBJ whole genome shotgun (WGS) entry which is preliminary data.</text>
</comment>
<reference evidence="1" key="1">
    <citation type="submission" date="2019-09" db="EMBL/GenBank/DDBJ databases">
        <title>Comparative genomic analysis of Lactobacillus helveticus.</title>
        <authorList>
            <person name="Zhang H."/>
            <person name="Chen Y."/>
            <person name="Zhong Z."/>
        </authorList>
    </citation>
    <scope>NUCLEOTIDE SEQUENCE</scope>
    <source>
        <strain evidence="1">IMAU30003</strain>
    </source>
</reference>
<accession>A0A9Q5C7V8</accession>
<protein>
    <submittedName>
        <fullName evidence="1">Protein ADP-ribosyltransferase</fullName>
    </submittedName>
</protein>
<organism evidence="1 2">
    <name type="scientific">Lactobacillus helveticus</name>
    <name type="common">Lactobacillus suntoryeus</name>
    <dbReference type="NCBI Taxonomy" id="1587"/>
    <lineage>
        <taxon>Bacteria</taxon>
        <taxon>Bacillati</taxon>
        <taxon>Bacillota</taxon>
        <taxon>Bacilli</taxon>
        <taxon>Lactobacillales</taxon>
        <taxon>Lactobacillaceae</taxon>
        <taxon>Lactobacillus</taxon>
    </lineage>
</organism>
<sequence length="173" mass="19761">MTNKAAKIAKQWLDDADAILVTASNGLSISEGLNLFANDKKLKEVLGDLVDKYHLPNLLTALVFKYPNQLDYWRMVARVVEYYGNNYEISNYMQDIKKIIGNKSYFVWTSNIDHHFALVGLTNLFEIEGNWFEGVCSNHPAEHSVHYLASKLHEIYEKDQAGTLTEADILKAY</sequence>
<dbReference type="EMBL" id="WCHB01000042">
    <property type="protein sequence ID" value="NRO35111.1"/>
    <property type="molecule type" value="Genomic_DNA"/>
</dbReference>
<proteinExistence type="predicted"/>
<dbReference type="Proteomes" id="UP000651333">
    <property type="component" value="Unassembled WGS sequence"/>
</dbReference>
<dbReference type="AlphaFoldDB" id="A0A9Q5C7V8"/>
<gene>
    <name evidence="1" type="ORF">IMAU30003_01361</name>
</gene>
<evidence type="ECO:0000313" key="2">
    <source>
        <dbReference type="Proteomes" id="UP000651333"/>
    </source>
</evidence>
<dbReference type="SUPFAM" id="SSF52467">
    <property type="entry name" value="DHS-like NAD/FAD-binding domain"/>
    <property type="match status" value="1"/>
</dbReference>
<evidence type="ECO:0000313" key="1">
    <source>
        <dbReference type="EMBL" id="NRO35111.1"/>
    </source>
</evidence>